<name>A0ABX2CA91_9BRAD</name>
<organism evidence="7 8">
    <name type="scientific">Bradyrhizobium aeschynomenes</name>
    <dbReference type="NCBI Taxonomy" id="2734909"/>
    <lineage>
        <taxon>Bacteria</taxon>
        <taxon>Pseudomonadati</taxon>
        <taxon>Pseudomonadota</taxon>
        <taxon>Alphaproteobacteria</taxon>
        <taxon>Hyphomicrobiales</taxon>
        <taxon>Nitrobacteraceae</taxon>
        <taxon>Bradyrhizobium</taxon>
    </lineage>
</organism>
<evidence type="ECO:0000256" key="6">
    <source>
        <dbReference type="SAM" id="Phobius"/>
    </source>
</evidence>
<protein>
    <submittedName>
        <fullName evidence="7">YitT family protein</fullName>
    </submittedName>
</protein>
<keyword evidence="8" id="KW-1185">Reference proteome</keyword>
<evidence type="ECO:0000256" key="5">
    <source>
        <dbReference type="ARBA" id="ARBA00023136"/>
    </source>
</evidence>
<accession>A0ABX2CA91</accession>
<feature type="transmembrane region" description="Helical" evidence="6">
    <location>
        <begin position="153"/>
        <end position="171"/>
    </location>
</feature>
<dbReference type="PANTHER" id="PTHR33545:SF5">
    <property type="entry name" value="UPF0750 MEMBRANE PROTEIN YITT"/>
    <property type="match status" value="1"/>
</dbReference>
<keyword evidence="4 6" id="KW-1133">Transmembrane helix</keyword>
<reference evidence="7" key="1">
    <citation type="submission" date="2020-05" db="EMBL/GenBank/DDBJ databases">
        <title>Nod-independent and nitrogen-fixing Bradyrhizobium aeschynomene sp. nov. isolated from nodules of Aeschynomene indica.</title>
        <authorList>
            <person name="Zhang Z."/>
        </authorList>
    </citation>
    <scope>NUCLEOTIDE SEQUENCE</scope>
    <source>
        <strain evidence="7">83012</strain>
    </source>
</reference>
<feature type="transmembrane region" description="Helical" evidence="6">
    <location>
        <begin position="111"/>
        <end position="129"/>
    </location>
</feature>
<evidence type="ECO:0000256" key="3">
    <source>
        <dbReference type="ARBA" id="ARBA00022692"/>
    </source>
</evidence>
<feature type="transmembrane region" description="Helical" evidence="6">
    <location>
        <begin position="12"/>
        <end position="33"/>
    </location>
</feature>
<evidence type="ECO:0000256" key="4">
    <source>
        <dbReference type="ARBA" id="ARBA00022989"/>
    </source>
</evidence>
<evidence type="ECO:0000256" key="1">
    <source>
        <dbReference type="ARBA" id="ARBA00004651"/>
    </source>
</evidence>
<dbReference type="Pfam" id="PF02588">
    <property type="entry name" value="YitT_membrane"/>
    <property type="match status" value="1"/>
</dbReference>
<dbReference type="InterPro" id="IPR003740">
    <property type="entry name" value="YitT"/>
</dbReference>
<dbReference type="InterPro" id="IPR051461">
    <property type="entry name" value="UPF0750_membrane"/>
</dbReference>
<dbReference type="PANTHER" id="PTHR33545">
    <property type="entry name" value="UPF0750 MEMBRANE PROTEIN YITT-RELATED"/>
    <property type="match status" value="1"/>
</dbReference>
<keyword evidence="5 6" id="KW-0472">Membrane</keyword>
<feature type="transmembrane region" description="Helical" evidence="6">
    <location>
        <begin position="85"/>
        <end position="105"/>
    </location>
</feature>
<comment type="subcellular location">
    <subcellularLocation>
        <location evidence="1">Cell membrane</location>
        <topology evidence="1">Multi-pass membrane protein</topology>
    </subcellularLocation>
</comment>
<dbReference type="EMBL" id="JABFDN010000001">
    <property type="protein sequence ID" value="NPU64400.1"/>
    <property type="molecule type" value="Genomic_DNA"/>
</dbReference>
<evidence type="ECO:0000313" key="7">
    <source>
        <dbReference type="EMBL" id="NPU64400.1"/>
    </source>
</evidence>
<gene>
    <name evidence="7" type="ORF">HL667_05265</name>
</gene>
<keyword evidence="2" id="KW-1003">Cell membrane</keyword>
<proteinExistence type="predicted"/>
<feature type="transmembrane region" description="Helical" evidence="6">
    <location>
        <begin position="177"/>
        <end position="194"/>
    </location>
</feature>
<evidence type="ECO:0000313" key="8">
    <source>
        <dbReference type="Proteomes" id="UP000886476"/>
    </source>
</evidence>
<evidence type="ECO:0000256" key="2">
    <source>
        <dbReference type="ARBA" id="ARBA00022475"/>
    </source>
</evidence>
<feature type="transmembrane region" description="Helical" evidence="6">
    <location>
        <begin position="53"/>
        <end position="73"/>
    </location>
</feature>
<sequence length="204" mass="22426">MSELALQERHKLYEDAMALTLGTLFVSLGMLIYSKTLLLVGSTAGLSLLLSYVSGYGFGVCFFVINLPFYALAIRRMGWPFTIRTFVAVALVAVFSRLTTIWVNISHIDPLYATVIGAGLTGTGLLMLFRHRTGLGGINILALYLQEHWKVRAGYFQLAVDALIMIVAFFVIPVDRLALSVLGIVIVNVIIAINHKPGRYMALS</sequence>
<comment type="caution">
    <text evidence="7">The sequence shown here is derived from an EMBL/GenBank/DDBJ whole genome shotgun (WGS) entry which is preliminary data.</text>
</comment>
<keyword evidence="3 6" id="KW-0812">Transmembrane</keyword>
<dbReference type="Proteomes" id="UP000886476">
    <property type="component" value="Unassembled WGS sequence"/>
</dbReference>